<dbReference type="GO" id="GO:0016787">
    <property type="term" value="F:hydrolase activity"/>
    <property type="evidence" value="ECO:0007669"/>
    <property type="project" value="UniProtKB-KW"/>
</dbReference>
<organism evidence="5 6">
    <name type="scientific">Halostreptopolyspora alba</name>
    <dbReference type="NCBI Taxonomy" id="2487137"/>
    <lineage>
        <taxon>Bacteria</taxon>
        <taxon>Bacillati</taxon>
        <taxon>Actinomycetota</taxon>
        <taxon>Actinomycetes</taxon>
        <taxon>Streptosporangiales</taxon>
        <taxon>Nocardiopsidaceae</taxon>
        <taxon>Halostreptopolyspora</taxon>
    </lineage>
</organism>
<dbReference type="Pfam" id="PF05089">
    <property type="entry name" value="NAGLU"/>
    <property type="match status" value="1"/>
</dbReference>
<dbReference type="Proteomes" id="UP000269198">
    <property type="component" value="Unassembled WGS sequence"/>
</dbReference>
<dbReference type="PANTHER" id="PTHR12872">
    <property type="entry name" value="ALPHA-N-ACETYLGLUCOSAMINIDASE"/>
    <property type="match status" value="1"/>
</dbReference>
<dbReference type="RefSeq" id="WP_123200928.1">
    <property type="nucleotide sequence ID" value="NZ_RJMB01000007.1"/>
</dbReference>
<dbReference type="PANTHER" id="PTHR12872:SF1">
    <property type="entry name" value="ALPHA-N-ACETYLGLUCOSAMINIDASE"/>
    <property type="match status" value="1"/>
</dbReference>
<proteinExistence type="predicted"/>
<feature type="domain" description="Alpha-N-acetylglucosaminidase N-terminal" evidence="3">
    <location>
        <begin position="19"/>
        <end position="99"/>
    </location>
</feature>
<protein>
    <submittedName>
        <fullName evidence="5">Alpha-N-acetylglucosaminidase</fullName>
    </submittedName>
</protein>
<dbReference type="OrthoDB" id="9807519at2"/>
<dbReference type="Pfam" id="PF12972">
    <property type="entry name" value="NAGLU_C"/>
    <property type="match status" value="1"/>
</dbReference>
<keyword evidence="1" id="KW-0378">Hydrolase</keyword>
<evidence type="ECO:0000259" key="4">
    <source>
        <dbReference type="Pfam" id="PF12972"/>
    </source>
</evidence>
<evidence type="ECO:0000259" key="3">
    <source>
        <dbReference type="Pfam" id="PF12971"/>
    </source>
</evidence>
<evidence type="ECO:0000313" key="6">
    <source>
        <dbReference type="Proteomes" id="UP000269198"/>
    </source>
</evidence>
<dbReference type="InterPro" id="IPR024732">
    <property type="entry name" value="NAGLU_C"/>
</dbReference>
<evidence type="ECO:0000256" key="1">
    <source>
        <dbReference type="ARBA" id="ARBA00022801"/>
    </source>
</evidence>
<reference evidence="5 6" key="1">
    <citation type="submission" date="2018-11" db="EMBL/GenBank/DDBJ databases">
        <title>The genome draft of YIM 96095.</title>
        <authorList>
            <person name="Tang S.-K."/>
            <person name="Chunyu W.-X."/>
            <person name="Feng Y.-Z."/>
        </authorList>
    </citation>
    <scope>NUCLEOTIDE SEQUENCE [LARGE SCALE GENOMIC DNA]</scope>
    <source>
        <strain evidence="5 6">YIM 96095</strain>
    </source>
</reference>
<feature type="domain" description="Alpha-N-acetylglucosaminidase C-terminal" evidence="4">
    <location>
        <begin position="447"/>
        <end position="715"/>
    </location>
</feature>
<gene>
    <name evidence="5" type="ORF">EFW17_09320</name>
</gene>
<comment type="caution">
    <text evidence="5">The sequence shown here is derived from an EMBL/GenBank/DDBJ whole genome shotgun (WGS) entry which is preliminary data.</text>
</comment>
<evidence type="ECO:0000313" key="5">
    <source>
        <dbReference type="EMBL" id="RNL85273.1"/>
    </source>
</evidence>
<sequence length="726" mass="80878">MDQDRDVPRADTPEDAGRAARDLLRRVVGDRADEVDLTVLAPEPGGGDTFEVVAASGRVSIRATSGVAAASALRHYLAHACDLYPTWDDHTLSLPEPLPPLERTRVTSPWSWRYHLNFCAFSYSALYWDWARWEREIDWMAMHGINLPLCLVGHELVWLRTLRAFRVSDERARAFVGGPAFLPWMAMGCVHDHGAPVTDNWVADRAELAHRILHRQRSLGMTPVLPGFPGYVPAELAGPDASRVDWLGFDNRAVDPTDPLFHEFGLALLREQEREYGVSHYHAVDPFIEGAPPNGETSAVAEVARAVSRTLREHDERGVWVLQGWPFTYRSDFWEPERAEAFLGAVPAEQLLVLDLWAEHNPAAGATNHFAGREWLWCVLHSLGGRPGMHGPLRTVATEPGRVASLPEGGGLRGVGSTTECLNRDPVLYELLADVAWHGEVASIEDWLRDYARRRCGRDDAEVREAWRILARHVYADTGRSGPPVSVVASRPRVDRDLEPHHPLNLTAPRAGAETVAPLIRAWDLLLDSASRSGATPGMRRDLVDVGDMVLSGLATQHHREVVAAYQRGDLDAFDRAGTAFLRAMTELDLLAGTLSEYRLDTWLSGARSWAHSETERASLVRDARRLLTCWVEPGHVLQDYAGRHWSGLVRGYYQPRWRLWLRTLRHALEGGGQHDPARFDADLTMLEESWLRRTWCGPAGPARDPVAVAAAIRAKQPGPATRSGL</sequence>
<name>A0A3N0EBN9_9ACTN</name>
<dbReference type="AlphaFoldDB" id="A0A3N0EBN9"/>
<dbReference type="Pfam" id="PF12971">
    <property type="entry name" value="NAGLU_N"/>
    <property type="match status" value="1"/>
</dbReference>
<dbReference type="InterPro" id="IPR024240">
    <property type="entry name" value="NAGLU_N"/>
</dbReference>
<dbReference type="GO" id="GO:0005975">
    <property type="term" value="P:carbohydrate metabolic process"/>
    <property type="evidence" value="ECO:0007669"/>
    <property type="project" value="UniProtKB-ARBA"/>
</dbReference>
<dbReference type="EMBL" id="RJMB01000007">
    <property type="protein sequence ID" value="RNL85273.1"/>
    <property type="molecule type" value="Genomic_DNA"/>
</dbReference>
<feature type="domain" description="Alpha-N-acetylglucosaminidase tim-barrel" evidence="2">
    <location>
        <begin position="113"/>
        <end position="438"/>
    </location>
</feature>
<accession>A0A3N0EBN9</accession>
<dbReference type="InterPro" id="IPR007781">
    <property type="entry name" value="NAGLU"/>
</dbReference>
<dbReference type="InterPro" id="IPR029018">
    <property type="entry name" value="Hex-like_dom2"/>
</dbReference>
<evidence type="ECO:0000259" key="2">
    <source>
        <dbReference type="Pfam" id="PF05089"/>
    </source>
</evidence>
<dbReference type="Gene3D" id="1.20.120.670">
    <property type="entry name" value="N-acetyl-b-d-glucoasminidase"/>
    <property type="match status" value="1"/>
</dbReference>
<dbReference type="Gene3D" id="3.30.379.10">
    <property type="entry name" value="Chitobiase/beta-hexosaminidase domain 2-like"/>
    <property type="match status" value="1"/>
</dbReference>
<dbReference type="Gene3D" id="3.20.20.80">
    <property type="entry name" value="Glycosidases"/>
    <property type="match status" value="1"/>
</dbReference>
<keyword evidence="6" id="KW-1185">Reference proteome</keyword>
<dbReference type="InterPro" id="IPR024733">
    <property type="entry name" value="NAGLU_tim-barrel"/>
</dbReference>